<keyword evidence="5" id="KW-0378">Hydrolase</keyword>
<dbReference type="Pfam" id="PF24626">
    <property type="entry name" value="SH3_Tf2-1"/>
    <property type="match status" value="1"/>
</dbReference>
<dbReference type="SUPFAM" id="SSF53098">
    <property type="entry name" value="Ribonuclease H-like"/>
    <property type="match status" value="1"/>
</dbReference>
<evidence type="ECO:0000256" key="9">
    <source>
        <dbReference type="ARBA" id="ARBA00022932"/>
    </source>
</evidence>
<dbReference type="SUPFAM" id="SSF52949">
    <property type="entry name" value="Macro domain-like"/>
    <property type="match status" value="1"/>
</dbReference>
<evidence type="ECO:0000256" key="12">
    <source>
        <dbReference type="ARBA" id="ARBA00023268"/>
    </source>
</evidence>
<evidence type="ECO:0000256" key="5">
    <source>
        <dbReference type="ARBA" id="ARBA00022801"/>
    </source>
</evidence>
<evidence type="ECO:0000256" key="6">
    <source>
        <dbReference type="ARBA" id="ARBA00022842"/>
    </source>
</evidence>
<dbReference type="FunFam" id="1.10.340.70:FF:000001">
    <property type="entry name" value="Retrovirus-related Pol polyprotein from transposon gypsy-like Protein"/>
    <property type="match status" value="1"/>
</dbReference>
<keyword evidence="2" id="KW-0645">Protease</keyword>
<dbReference type="InterPro" id="IPR001584">
    <property type="entry name" value="Integrase_cat-core"/>
</dbReference>
<evidence type="ECO:0000313" key="15">
    <source>
        <dbReference type="EMBL" id="CAH1733449.1"/>
    </source>
</evidence>
<dbReference type="InterPro" id="IPR036397">
    <property type="entry name" value="RNaseH_sf"/>
</dbReference>
<dbReference type="GO" id="GO:0004190">
    <property type="term" value="F:aspartic-type endopeptidase activity"/>
    <property type="evidence" value="ECO:0007669"/>
    <property type="project" value="UniProtKB-KW"/>
</dbReference>
<dbReference type="InterPro" id="IPR043502">
    <property type="entry name" value="DNA/RNA_pol_sf"/>
</dbReference>
<organism evidence="15 16">
    <name type="scientific">Aphis gossypii</name>
    <name type="common">Cotton aphid</name>
    <dbReference type="NCBI Taxonomy" id="80765"/>
    <lineage>
        <taxon>Eukaryota</taxon>
        <taxon>Metazoa</taxon>
        <taxon>Ecdysozoa</taxon>
        <taxon>Arthropoda</taxon>
        <taxon>Hexapoda</taxon>
        <taxon>Insecta</taxon>
        <taxon>Pterygota</taxon>
        <taxon>Neoptera</taxon>
        <taxon>Paraneoptera</taxon>
        <taxon>Hemiptera</taxon>
        <taxon>Sternorrhyncha</taxon>
        <taxon>Aphidomorpha</taxon>
        <taxon>Aphidoidea</taxon>
        <taxon>Aphididae</taxon>
        <taxon>Aphidini</taxon>
        <taxon>Aphis</taxon>
        <taxon>Aphis</taxon>
    </lineage>
</organism>
<dbReference type="InterPro" id="IPR041577">
    <property type="entry name" value="RT_RNaseH_2"/>
</dbReference>
<feature type="domain" description="Reverse transcriptase" evidence="13">
    <location>
        <begin position="466"/>
        <end position="646"/>
    </location>
</feature>
<keyword evidence="16" id="KW-1185">Reference proteome</keyword>
<dbReference type="FunFam" id="3.30.70.270:FF:000020">
    <property type="entry name" value="Transposon Tf2-6 polyprotein-like Protein"/>
    <property type="match status" value="1"/>
</dbReference>
<protein>
    <recommendedName>
        <fullName evidence="1">RNA-directed DNA polymerase</fullName>
        <ecNumber evidence="1">2.7.7.49</ecNumber>
    </recommendedName>
</protein>
<proteinExistence type="predicted"/>
<dbReference type="GO" id="GO:0015074">
    <property type="term" value="P:DNA integration"/>
    <property type="evidence" value="ECO:0007669"/>
    <property type="project" value="UniProtKB-KW"/>
</dbReference>
<dbReference type="GO" id="GO:0006310">
    <property type="term" value="P:DNA recombination"/>
    <property type="evidence" value="ECO:0007669"/>
    <property type="project" value="UniProtKB-KW"/>
</dbReference>
<keyword evidence="9" id="KW-0808">Transferase</keyword>
<keyword evidence="3" id="KW-0479">Metal-binding</keyword>
<evidence type="ECO:0000313" key="16">
    <source>
        <dbReference type="Proteomes" id="UP001154329"/>
    </source>
</evidence>
<reference evidence="15" key="1">
    <citation type="submission" date="2022-02" db="EMBL/GenBank/DDBJ databases">
        <authorList>
            <person name="King R."/>
        </authorList>
    </citation>
    <scope>NUCLEOTIDE SEQUENCE</scope>
</reference>
<dbReference type="GO" id="GO:0006508">
    <property type="term" value="P:proteolysis"/>
    <property type="evidence" value="ECO:0007669"/>
    <property type="project" value="UniProtKB-KW"/>
</dbReference>
<dbReference type="Gene3D" id="3.10.10.10">
    <property type="entry name" value="HIV Type 1 Reverse Transcriptase, subunit A, domain 1"/>
    <property type="match status" value="1"/>
</dbReference>
<feature type="domain" description="Integrase catalytic" evidence="14">
    <location>
        <begin position="1015"/>
        <end position="1173"/>
    </location>
</feature>
<dbReference type="InterPro" id="IPR000477">
    <property type="entry name" value="RT_dom"/>
</dbReference>
<dbReference type="Proteomes" id="UP001154329">
    <property type="component" value="Chromosome 3"/>
</dbReference>
<dbReference type="Pfam" id="PF17921">
    <property type="entry name" value="Integrase_H2C2"/>
    <property type="match status" value="1"/>
</dbReference>
<dbReference type="GO" id="GO:0003677">
    <property type="term" value="F:DNA binding"/>
    <property type="evidence" value="ECO:0007669"/>
    <property type="project" value="UniProtKB-KW"/>
</dbReference>
<dbReference type="GO" id="GO:0003964">
    <property type="term" value="F:RNA-directed DNA polymerase activity"/>
    <property type="evidence" value="ECO:0007669"/>
    <property type="project" value="UniProtKB-KW"/>
</dbReference>
<dbReference type="GO" id="GO:0003887">
    <property type="term" value="F:DNA-directed DNA polymerase activity"/>
    <property type="evidence" value="ECO:0007669"/>
    <property type="project" value="UniProtKB-KW"/>
</dbReference>
<dbReference type="Pfam" id="PF00078">
    <property type="entry name" value="RVT_1"/>
    <property type="match status" value="1"/>
</dbReference>
<keyword evidence="8" id="KW-0695">RNA-directed DNA polymerase</keyword>
<dbReference type="SUPFAM" id="SSF56672">
    <property type="entry name" value="DNA/RNA polymerases"/>
    <property type="match status" value="1"/>
</dbReference>
<dbReference type="GO" id="GO:0046872">
    <property type="term" value="F:metal ion binding"/>
    <property type="evidence" value="ECO:0007669"/>
    <property type="project" value="UniProtKB-KW"/>
</dbReference>
<keyword evidence="9" id="KW-0548">Nucleotidyltransferase</keyword>
<dbReference type="InterPro" id="IPR012337">
    <property type="entry name" value="RNaseH-like_sf"/>
</dbReference>
<keyword evidence="7" id="KW-0229">DNA integration</keyword>
<dbReference type="InterPro" id="IPR043472">
    <property type="entry name" value="Macro_dom-like"/>
</dbReference>
<dbReference type="InterPro" id="IPR041588">
    <property type="entry name" value="Integrase_H2C2"/>
</dbReference>
<dbReference type="Gene3D" id="3.30.420.10">
    <property type="entry name" value="Ribonuclease H-like superfamily/Ribonuclease H"/>
    <property type="match status" value="1"/>
</dbReference>
<dbReference type="CDD" id="cd01647">
    <property type="entry name" value="RT_LTR"/>
    <property type="match status" value="1"/>
</dbReference>
<dbReference type="PANTHER" id="PTHR37984:SF5">
    <property type="entry name" value="PROTEIN NYNRIN-LIKE"/>
    <property type="match status" value="1"/>
</dbReference>
<dbReference type="Gene3D" id="1.10.340.70">
    <property type="match status" value="1"/>
</dbReference>
<dbReference type="InterPro" id="IPR043128">
    <property type="entry name" value="Rev_trsase/Diguanyl_cyclase"/>
</dbReference>
<dbReference type="Gene3D" id="3.40.220.10">
    <property type="entry name" value="Leucine Aminopeptidase, subunit E, domain 1"/>
    <property type="match status" value="1"/>
</dbReference>
<evidence type="ECO:0000256" key="7">
    <source>
        <dbReference type="ARBA" id="ARBA00022908"/>
    </source>
</evidence>
<evidence type="ECO:0000256" key="10">
    <source>
        <dbReference type="ARBA" id="ARBA00023125"/>
    </source>
</evidence>
<dbReference type="PROSITE" id="PS50994">
    <property type="entry name" value="INTEGRASE"/>
    <property type="match status" value="1"/>
</dbReference>
<sequence length="1300" mass="150080">MSKGIAFRIKTTFGNTTPQLEKLNPQIGDAIPIKIGNKIIYHLVTKQKYFHKPKYDDIKLTIQNLKKSMQKLHDFKIAIPTIASGVDKCNWAIIKQSIFKEFSNTNIDLLICHKDKTHITNNWKTHEHQKVINLIRDHYHSHKIIKKSNNINDSFNDKIRTPNNNINNNMSKIIKINDDHSIKIDTKDSNTIKSIFESYKPGENVAGDGNCGIYAVCNALNDNKLNTITSIADILQLFNITQLPNYWMSDDELAAIADYYNHDTYIYNDTNKTAIIYQKKNYNNRPAIVLYNVNNNTHWIPGTRTDKPSNKIPHKHIIINDVPPLQKLINNIKKNNSISNDTLPNDFINIKKPLNNNNNIKSVNNYTKIPNTITNNYDDKETLMDNEGTIINISQHLDKYQHKKVVELLKKFIHLFTTDTSYIKCANIDPCEIKLKQNYTDPKFNAPHRVSPQQREELKIQLDKLLNANIIRPITSKFAAPAFLVKKKEKGSYRLVVSYKELNDRVETDQYPLPRTTDLLRALEGSKYFSSLDLNSGFFQLPVKEEDQYKLAFTSCHGLFTFTRIPQGLKVSSSIFQRKLNEAFSELLYKSLVIYIDDLASYGKDFEQALNNLNNALLIMDKLNFSLKTSKCFFFNNKIELLGHIITREGIKPMDKNTKAITEFKQPTTQKEVRSFIGMCSYYRKHVKDFAKIAHPLTELIKGDNKKIDWQIEHEESFKKLKQYLISEPLLKHFDDDKHVFLTTDASITGLGAYIEQADNNNILHPVGYASRKLLANEKTYSSTTLELLGLCFGITYFREYLWGRHFTVFCDNISLQYYKNLKIPSARIARLTLKLLDFDFDIIYKKGKENLIADALSRNAVNKIDVIVENEHTEINLDLDNIKNEQTKDKFCSDIINTIIEPNNKNISKNIKRKTRRFTLLNAILYYKKFTPPKNFVPILVVPKTLINNILKSYHESPTGGHTGITRTIHKIQNKYYWENLVKDTTEFIKTCHKCQINKKSEGKPIGQLQPIQLSNRPLDRLTFDYLGPLTTSNKKKYVLVAACNNTKFIFTKAVASASAESTVKFIIQIVSHWGCFQIFSSDRGTHFKNKLVNDICNNLGIKQVLSTSYSPQSQGLVEKINGVLTTSLKNYIEDNNQSRWSYYLPYVTLSYNATPQTSTKYSPFYLMHGFEPYFPIDNKLIPNNLPYDIKKSLIELNEIRNKIPSIVSVAQQNQKKYHDKSHKIISFNPGNLVLIKFPFSEIGKSPKLGPKYRGPFKILEKINDLNYKVELILDNKVTEDIIHVRRLKPYHSREDTDN</sequence>
<dbReference type="InterPro" id="IPR056924">
    <property type="entry name" value="SH3_Tf2-1"/>
</dbReference>
<dbReference type="InterPro" id="IPR050951">
    <property type="entry name" value="Retrovirus_Pol_polyprotein"/>
</dbReference>
<dbReference type="Pfam" id="PF00665">
    <property type="entry name" value="rve"/>
    <property type="match status" value="1"/>
</dbReference>
<keyword evidence="11" id="KW-0233">DNA recombination</keyword>
<evidence type="ECO:0000256" key="11">
    <source>
        <dbReference type="ARBA" id="ARBA00023172"/>
    </source>
</evidence>
<keyword evidence="10" id="KW-0238">DNA-binding</keyword>
<dbReference type="PROSITE" id="PS50878">
    <property type="entry name" value="RT_POL"/>
    <property type="match status" value="1"/>
</dbReference>
<evidence type="ECO:0000256" key="8">
    <source>
        <dbReference type="ARBA" id="ARBA00022918"/>
    </source>
</evidence>
<dbReference type="CDD" id="cd09274">
    <property type="entry name" value="RNase_HI_RT_Ty3"/>
    <property type="match status" value="1"/>
</dbReference>
<evidence type="ECO:0000259" key="13">
    <source>
        <dbReference type="PROSITE" id="PS50878"/>
    </source>
</evidence>
<evidence type="ECO:0000256" key="1">
    <source>
        <dbReference type="ARBA" id="ARBA00012493"/>
    </source>
</evidence>
<reference evidence="15" key="2">
    <citation type="submission" date="2022-10" db="EMBL/GenBank/DDBJ databases">
        <authorList>
            <consortium name="ENA_rothamsted_submissions"/>
            <consortium name="culmorum"/>
            <person name="King R."/>
        </authorList>
    </citation>
    <scope>NUCLEOTIDE SEQUENCE</scope>
</reference>
<gene>
    <name evidence="15" type="ORF">APHIGO_LOCUS9760</name>
</gene>
<dbReference type="Gene3D" id="3.30.70.270">
    <property type="match status" value="2"/>
</dbReference>
<keyword evidence="6" id="KW-0460">Magnesium</keyword>
<dbReference type="GO" id="GO:0042575">
    <property type="term" value="C:DNA polymerase complex"/>
    <property type="evidence" value="ECO:0007669"/>
    <property type="project" value="UniProtKB-ARBA"/>
</dbReference>
<evidence type="ECO:0000256" key="2">
    <source>
        <dbReference type="ARBA" id="ARBA00022670"/>
    </source>
</evidence>
<dbReference type="EC" id="2.7.7.49" evidence="1"/>
<evidence type="ECO:0000256" key="4">
    <source>
        <dbReference type="ARBA" id="ARBA00022750"/>
    </source>
</evidence>
<dbReference type="Pfam" id="PF17919">
    <property type="entry name" value="RT_RNaseH_2"/>
    <property type="match status" value="1"/>
</dbReference>
<accession>A0A9P0JGA3</accession>
<dbReference type="CDD" id="cd22744">
    <property type="entry name" value="OTU"/>
    <property type="match status" value="1"/>
</dbReference>
<keyword evidence="9" id="KW-0239">DNA-directed DNA polymerase</keyword>
<name>A0A9P0JGA3_APHGO</name>
<evidence type="ECO:0000259" key="14">
    <source>
        <dbReference type="PROSITE" id="PS50994"/>
    </source>
</evidence>
<dbReference type="PANTHER" id="PTHR37984">
    <property type="entry name" value="PROTEIN CBG26694"/>
    <property type="match status" value="1"/>
</dbReference>
<dbReference type="EMBL" id="OU899036">
    <property type="protein sequence ID" value="CAH1733449.1"/>
    <property type="molecule type" value="Genomic_DNA"/>
</dbReference>
<evidence type="ECO:0000256" key="3">
    <source>
        <dbReference type="ARBA" id="ARBA00022723"/>
    </source>
</evidence>
<keyword evidence="12" id="KW-0511">Multifunctional enzyme</keyword>
<keyword evidence="4" id="KW-0064">Aspartyl protease</keyword>